<dbReference type="PROSITE" id="PS00893">
    <property type="entry name" value="NUDIX_BOX"/>
    <property type="match status" value="1"/>
</dbReference>
<evidence type="ECO:0000313" key="7">
    <source>
        <dbReference type="EMBL" id="XCM81555.1"/>
    </source>
</evidence>
<organism evidence="7">
    <name type="scientific">Kitasatospora camelliae</name>
    <dbReference type="NCBI Taxonomy" id="3156397"/>
    <lineage>
        <taxon>Bacteria</taxon>
        <taxon>Bacillati</taxon>
        <taxon>Actinomycetota</taxon>
        <taxon>Actinomycetes</taxon>
        <taxon>Kitasatosporales</taxon>
        <taxon>Streptomycetaceae</taxon>
        <taxon>Kitasatospora</taxon>
    </lineage>
</organism>
<dbReference type="EMBL" id="CP159872">
    <property type="protein sequence ID" value="XCM81555.1"/>
    <property type="molecule type" value="Genomic_DNA"/>
</dbReference>
<comment type="cofactor">
    <cofactor evidence="1">
        <name>Mg(2+)</name>
        <dbReference type="ChEBI" id="CHEBI:18420"/>
    </cofactor>
</comment>
<dbReference type="Pfam" id="PF00293">
    <property type="entry name" value="NUDIX"/>
    <property type="match status" value="1"/>
</dbReference>
<dbReference type="KEGG" id="kcm:ABWK59_22930"/>
<dbReference type="PRINTS" id="PR00502">
    <property type="entry name" value="NUDIXFAMILY"/>
</dbReference>
<keyword evidence="3 5" id="KW-0378">Hydrolase</keyword>
<dbReference type="AlphaFoldDB" id="A0AAU8K083"/>
<sequence length="158" mass="17360">MRAERRRAVRVLLLDGQDRILLLHGFDPAVPGVTWWITPGGGLEPGESDEAAARREVAEEIGLTDFELGPVVAYNTTSFSFRGRDYEQDQSFHLARATTGTALKLAAAEAEEHALFLAARWWTPPELRATDETVYPEGLAGLIERVLADGPPVPPVRL</sequence>
<feature type="domain" description="Nudix hydrolase" evidence="6">
    <location>
        <begin position="4"/>
        <end position="146"/>
    </location>
</feature>
<name>A0AAU8K083_9ACTN</name>
<evidence type="ECO:0000256" key="2">
    <source>
        <dbReference type="ARBA" id="ARBA00005582"/>
    </source>
</evidence>
<dbReference type="CDD" id="cd04685">
    <property type="entry name" value="NUDIX_Hydrolase"/>
    <property type="match status" value="1"/>
</dbReference>
<keyword evidence="4" id="KW-0460">Magnesium</keyword>
<dbReference type="InterPro" id="IPR000086">
    <property type="entry name" value="NUDIX_hydrolase_dom"/>
</dbReference>
<dbReference type="GO" id="GO:0016787">
    <property type="term" value="F:hydrolase activity"/>
    <property type="evidence" value="ECO:0007669"/>
    <property type="project" value="UniProtKB-KW"/>
</dbReference>
<dbReference type="PANTHER" id="PTHR43046:SF12">
    <property type="entry name" value="GDP-MANNOSE MANNOSYL HYDROLASE"/>
    <property type="match status" value="1"/>
</dbReference>
<dbReference type="PANTHER" id="PTHR43046">
    <property type="entry name" value="GDP-MANNOSE MANNOSYL HYDROLASE"/>
    <property type="match status" value="1"/>
</dbReference>
<dbReference type="SUPFAM" id="SSF55811">
    <property type="entry name" value="Nudix"/>
    <property type="match status" value="1"/>
</dbReference>
<dbReference type="PROSITE" id="PS51462">
    <property type="entry name" value="NUDIX"/>
    <property type="match status" value="1"/>
</dbReference>
<dbReference type="InterPro" id="IPR015797">
    <property type="entry name" value="NUDIX_hydrolase-like_dom_sf"/>
</dbReference>
<comment type="similarity">
    <text evidence="2 5">Belongs to the Nudix hydrolase family.</text>
</comment>
<proteinExistence type="inferred from homology"/>
<dbReference type="InterPro" id="IPR020476">
    <property type="entry name" value="Nudix_hydrolase"/>
</dbReference>
<dbReference type="Gene3D" id="3.90.79.10">
    <property type="entry name" value="Nucleoside Triphosphate Pyrophosphohydrolase"/>
    <property type="match status" value="1"/>
</dbReference>
<reference evidence="7" key="1">
    <citation type="submission" date="2024-06" db="EMBL/GenBank/DDBJ databases">
        <title>The genome sequences of Kitasatospora sp. strain HUAS MG31.</title>
        <authorList>
            <person name="Mo P."/>
        </authorList>
    </citation>
    <scope>NUCLEOTIDE SEQUENCE</scope>
    <source>
        <strain evidence="7">HUAS MG31</strain>
    </source>
</reference>
<evidence type="ECO:0000256" key="1">
    <source>
        <dbReference type="ARBA" id="ARBA00001946"/>
    </source>
</evidence>
<protein>
    <submittedName>
        <fullName evidence="7">NUDIX domain-containing protein</fullName>
    </submittedName>
</protein>
<evidence type="ECO:0000256" key="5">
    <source>
        <dbReference type="RuleBase" id="RU003476"/>
    </source>
</evidence>
<dbReference type="RefSeq" id="WP_354642483.1">
    <property type="nucleotide sequence ID" value="NZ_CP159872.1"/>
</dbReference>
<evidence type="ECO:0000259" key="6">
    <source>
        <dbReference type="PROSITE" id="PS51462"/>
    </source>
</evidence>
<gene>
    <name evidence="7" type="ORF">ABWK59_22930</name>
</gene>
<evidence type="ECO:0000256" key="4">
    <source>
        <dbReference type="ARBA" id="ARBA00022842"/>
    </source>
</evidence>
<accession>A0AAU8K083</accession>
<dbReference type="InterPro" id="IPR020084">
    <property type="entry name" value="NUDIX_hydrolase_CS"/>
</dbReference>
<evidence type="ECO:0000256" key="3">
    <source>
        <dbReference type="ARBA" id="ARBA00022801"/>
    </source>
</evidence>